<evidence type="ECO:0000313" key="4">
    <source>
        <dbReference type="EMBL" id="CAB4213041.1"/>
    </source>
</evidence>
<reference evidence="2" key="1">
    <citation type="submission" date="2020-05" db="EMBL/GenBank/DDBJ databases">
        <authorList>
            <person name="Chiriac C."/>
            <person name="Salcher M."/>
            <person name="Ghai R."/>
            <person name="Kavagutti S V."/>
        </authorList>
    </citation>
    <scope>NUCLEOTIDE SEQUENCE</scope>
</reference>
<dbReference type="EMBL" id="LR796948">
    <property type="protein sequence ID" value="CAB4177398.1"/>
    <property type="molecule type" value="Genomic_DNA"/>
</dbReference>
<feature type="region of interest" description="Disordered" evidence="1">
    <location>
        <begin position="1"/>
        <end position="49"/>
    </location>
</feature>
<gene>
    <name evidence="3" type="ORF">UFOVP1331_28</name>
    <name evidence="4" type="ORF">UFOVP1442_47</name>
    <name evidence="5" type="ORF">UFOVP1535_4</name>
    <name evidence="2" type="ORF">UFOVP998_31</name>
</gene>
<dbReference type="EMBL" id="LR797287">
    <property type="protein sequence ID" value="CAB4199208.1"/>
    <property type="molecule type" value="Genomic_DNA"/>
</dbReference>
<accession>A0A6J5Q7D1</accession>
<sequence>MGGKGSGGRRPGTGPKPKSRHLHLVDGTTRRGDEVVQPTKPADEFPAPSDLFGEDLMTWEAMAPLAFEQRTLTKATAYAFSLLCRNIVMERGMATQPMTRGTADHRGLIQRIDAELLAFNLRPNGKAIYEAEPATGAPVNPLARFGFGAR</sequence>
<feature type="compositionally biased region" description="Gly residues" evidence="1">
    <location>
        <begin position="1"/>
        <end position="11"/>
    </location>
</feature>
<evidence type="ECO:0008006" key="6">
    <source>
        <dbReference type="Google" id="ProtNLM"/>
    </source>
</evidence>
<evidence type="ECO:0000313" key="3">
    <source>
        <dbReference type="EMBL" id="CAB4199208.1"/>
    </source>
</evidence>
<protein>
    <recommendedName>
        <fullName evidence="6">Terminase</fullName>
    </recommendedName>
</protein>
<evidence type="ECO:0000256" key="1">
    <source>
        <dbReference type="SAM" id="MobiDB-lite"/>
    </source>
</evidence>
<dbReference type="EMBL" id="LR798380">
    <property type="protein sequence ID" value="CAB5227937.1"/>
    <property type="molecule type" value="Genomic_DNA"/>
</dbReference>
<evidence type="ECO:0000313" key="2">
    <source>
        <dbReference type="EMBL" id="CAB4177398.1"/>
    </source>
</evidence>
<evidence type="ECO:0000313" key="5">
    <source>
        <dbReference type="EMBL" id="CAB5227937.1"/>
    </source>
</evidence>
<name>A0A6J5Q7D1_9CAUD</name>
<dbReference type="EMBL" id="LR797391">
    <property type="protein sequence ID" value="CAB4213041.1"/>
    <property type="molecule type" value="Genomic_DNA"/>
</dbReference>
<organism evidence="2">
    <name type="scientific">uncultured Caudovirales phage</name>
    <dbReference type="NCBI Taxonomy" id="2100421"/>
    <lineage>
        <taxon>Viruses</taxon>
        <taxon>Duplodnaviria</taxon>
        <taxon>Heunggongvirae</taxon>
        <taxon>Uroviricota</taxon>
        <taxon>Caudoviricetes</taxon>
        <taxon>Peduoviridae</taxon>
        <taxon>Maltschvirus</taxon>
        <taxon>Maltschvirus maltsch</taxon>
    </lineage>
</organism>
<proteinExistence type="predicted"/>